<evidence type="ECO:0008006" key="3">
    <source>
        <dbReference type="Google" id="ProtNLM"/>
    </source>
</evidence>
<protein>
    <recommendedName>
        <fullName evidence="3">STAS/SEC14 domain-containing protein</fullName>
    </recommendedName>
</protein>
<organism evidence="1 2">
    <name type="scientific">Luteolibacter yonseiensis</name>
    <dbReference type="NCBI Taxonomy" id="1144680"/>
    <lineage>
        <taxon>Bacteria</taxon>
        <taxon>Pseudomonadati</taxon>
        <taxon>Verrucomicrobiota</taxon>
        <taxon>Verrucomicrobiia</taxon>
        <taxon>Verrucomicrobiales</taxon>
        <taxon>Verrucomicrobiaceae</taxon>
        <taxon>Luteolibacter</taxon>
    </lineage>
</organism>
<name>A0A934V7Y7_9BACT</name>
<keyword evidence="2" id="KW-1185">Reference proteome</keyword>
<comment type="caution">
    <text evidence="1">The sequence shown here is derived from an EMBL/GenBank/DDBJ whole genome shotgun (WGS) entry which is preliminary data.</text>
</comment>
<reference evidence="1" key="1">
    <citation type="submission" date="2021-01" db="EMBL/GenBank/DDBJ databases">
        <title>Modified the classification status of verrucomicrobia.</title>
        <authorList>
            <person name="Feng X."/>
        </authorList>
    </citation>
    <scope>NUCLEOTIDE SEQUENCE</scope>
    <source>
        <strain evidence="1">JCM 18052</strain>
    </source>
</reference>
<dbReference type="RefSeq" id="WP_200351598.1">
    <property type="nucleotide sequence ID" value="NZ_BAABHZ010000006.1"/>
</dbReference>
<evidence type="ECO:0000313" key="2">
    <source>
        <dbReference type="Proteomes" id="UP000600139"/>
    </source>
</evidence>
<proteinExistence type="predicted"/>
<dbReference type="Proteomes" id="UP000600139">
    <property type="component" value="Unassembled WGS sequence"/>
</dbReference>
<evidence type="ECO:0000313" key="1">
    <source>
        <dbReference type="EMBL" id="MBK1816667.1"/>
    </source>
</evidence>
<dbReference type="AlphaFoldDB" id="A0A934V7Y7"/>
<gene>
    <name evidence="1" type="ORF">JIN84_13660</name>
</gene>
<accession>A0A934V7Y7</accession>
<sequence>MRFLQTYDSCLDAVGSYWIDNDRRLRIEKYHGKTGLADLKAVQCSIAADPAWRADFHGLIDFSEADLDISANEILRLALVMRHGPSRSHGWLAYVVTHSATHGAVRMLCHWMRATDRMRIFKTRAEAEIWLARNIYQIPPAFISEVELRNVG</sequence>
<dbReference type="EMBL" id="JAENIK010000011">
    <property type="protein sequence ID" value="MBK1816667.1"/>
    <property type="molecule type" value="Genomic_DNA"/>
</dbReference>